<dbReference type="AlphaFoldDB" id="A0A239B1U7"/>
<organism evidence="2 3">
    <name type="scientific">Hymenobacter mucosus</name>
    <dbReference type="NCBI Taxonomy" id="1411120"/>
    <lineage>
        <taxon>Bacteria</taxon>
        <taxon>Pseudomonadati</taxon>
        <taxon>Bacteroidota</taxon>
        <taxon>Cytophagia</taxon>
        <taxon>Cytophagales</taxon>
        <taxon>Hymenobacteraceae</taxon>
        <taxon>Hymenobacter</taxon>
    </lineage>
</organism>
<dbReference type="InterPro" id="IPR036291">
    <property type="entry name" value="NAD(P)-bd_dom_sf"/>
</dbReference>
<dbReference type="InterPro" id="IPR011032">
    <property type="entry name" value="GroES-like_sf"/>
</dbReference>
<accession>A0A239B1U7</accession>
<feature type="domain" description="Enoyl reductase (ER)" evidence="1">
    <location>
        <begin position="21"/>
        <end position="323"/>
    </location>
</feature>
<dbReference type="InterPro" id="IPR052733">
    <property type="entry name" value="Chloroplast_QOR"/>
</dbReference>
<dbReference type="GO" id="GO:0008270">
    <property type="term" value="F:zinc ion binding"/>
    <property type="evidence" value="ECO:0007669"/>
    <property type="project" value="InterPro"/>
</dbReference>
<gene>
    <name evidence="2" type="ORF">SAMN06269173_11741</name>
</gene>
<dbReference type="InterPro" id="IPR020843">
    <property type="entry name" value="ER"/>
</dbReference>
<dbReference type="GO" id="GO:0016491">
    <property type="term" value="F:oxidoreductase activity"/>
    <property type="evidence" value="ECO:0007669"/>
    <property type="project" value="InterPro"/>
</dbReference>
<dbReference type="Gene3D" id="3.40.50.720">
    <property type="entry name" value="NAD(P)-binding Rossmann-like Domain"/>
    <property type="match status" value="1"/>
</dbReference>
<dbReference type="Gene3D" id="3.90.180.10">
    <property type="entry name" value="Medium-chain alcohol dehydrogenases, catalytic domain"/>
    <property type="match status" value="1"/>
</dbReference>
<protein>
    <submittedName>
        <fullName evidence="2">NADPH:quinone reductase</fullName>
    </submittedName>
</protein>
<dbReference type="PROSITE" id="PS01162">
    <property type="entry name" value="QOR_ZETA_CRYSTAL"/>
    <property type="match status" value="1"/>
</dbReference>
<keyword evidence="3" id="KW-1185">Reference proteome</keyword>
<dbReference type="EMBL" id="FZNS01000017">
    <property type="protein sequence ID" value="SNS01847.1"/>
    <property type="molecule type" value="Genomic_DNA"/>
</dbReference>
<dbReference type="Proteomes" id="UP000198310">
    <property type="component" value="Unassembled WGS sequence"/>
</dbReference>
<dbReference type="SUPFAM" id="SSF51735">
    <property type="entry name" value="NAD(P)-binding Rossmann-fold domains"/>
    <property type="match status" value="1"/>
</dbReference>
<dbReference type="InterPro" id="IPR013154">
    <property type="entry name" value="ADH-like_N"/>
</dbReference>
<dbReference type="PANTHER" id="PTHR44013:SF1">
    <property type="entry name" value="ZINC-TYPE ALCOHOL DEHYDROGENASE-LIKE PROTEIN C16A3.02C"/>
    <property type="match status" value="1"/>
</dbReference>
<sequence>MPQPTHLLILPMKAIYFEEYGSAEVLRYGEQPTPTPKANQILVRVRASSVNPVDWKIRQGDLKLITGYKFPKIPGRDVAGEVAAVGDNVTRFRVGDRVYGMPNDGAGNANAEYALLAESVAAFIPERLSFEEAGAVPLGALTALQGLHDYGQILSGDRVLINGASGGVGTFAVQIAKALGAGEVTGVCGPANVELVRSLGADRVLNHHEHDFTHDVSRYDLIFDAAGKSSFTACQEALRRNGRYVTTTPDPAAVVLDKFASVFSTKSSYVFMAKERGTDLALLSAWLQAETIRPVIAKTFPLSATADAHRFSEAGGVAGKIVLTV</sequence>
<proteinExistence type="predicted"/>
<evidence type="ECO:0000259" key="1">
    <source>
        <dbReference type="SMART" id="SM00829"/>
    </source>
</evidence>
<reference evidence="3" key="1">
    <citation type="submission" date="2017-06" db="EMBL/GenBank/DDBJ databases">
        <authorList>
            <person name="Varghese N."/>
            <person name="Submissions S."/>
        </authorList>
    </citation>
    <scope>NUCLEOTIDE SEQUENCE [LARGE SCALE GENOMIC DNA]</scope>
    <source>
        <strain evidence="3">DSM 28041</strain>
    </source>
</reference>
<dbReference type="RefSeq" id="WP_245855408.1">
    <property type="nucleotide sequence ID" value="NZ_FZNS01000017.1"/>
</dbReference>
<dbReference type="SMART" id="SM00829">
    <property type="entry name" value="PKS_ER"/>
    <property type="match status" value="1"/>
</dbReference>
<name>A0A239B1U7_9BACT</name>
<dbReference type="Pfam" id="PF08240">
    <property type="entry name" value="ADH_N"/>
    <property type="match status" value="1"/>
</dbReference>
<evidence type="ECO:0000313" key="3">
    <source>
        <dbReference type="Proteomes" id="UP000198310"/>
    </source>
</evidence>
<dbReference type="Pfam" id="PF13602">
    <property type="entry name" value="ADH_zinc_N_2"/>
    <property type="match status" value="1"/>
</dbReference>
<dbReference type="CDD" id="cd08267">
    <property type="entry name" value="MDR1"/>
    <property type="match status" value="1"/>
</dbReference>
<dbReference type="InterPro" id="IPR002364">
    <property type="entry name" value="Quin_OxRdtase/zeta-crystal_CS"/>
</dbReference>
<evidence type="ECO:0000313" key="2">
    <source>
        <dbReference type="EMBL" id="SNS01847.1"/>
    </source>
</evidence>
<dbReference type="SUPFAM" id="SSF50129">
    <property type="entry name" value="GroES-like"/>
    <property type="match status" value="1"/>
</dbReference>
<dbReference type="PANTHER" id="PTHR44013">
    <property type="entry name" value="ZINC-TYPE ALCOHOL DEHYDROGENASE-LIKE PROTEIN C16A3.02C"/>
    <property type="match status" value="1"/>
</dbReference>